<protein>
    <submittedName>
        <fullName evidence="2">Uncharacterized protein</fullName>
    </submittedName>
</protein>
<evidence type="ECO:0000313" key="2">
    <source>
        <dbReference type="EMBL" id="GBG10505.1"/>
    </source>
</evidence>
<comment type="caution">
    <text evidence="2">The sequence shown here is derived from an EMBL/GenBank/DDBJ whole genome shotgun (WGS) entry which is preliminary data.</text>
</comment>
<reference evidence="2 3" key="1">
    <citation type="submission" date="2017-08" db="EMBL/GenBank/DDBJ databases">
        <title>Substantial Increase in Enzyme Production by Combined Drug-Resistance Mutations in Paenibacillus agaridevorans.</title>
        <authorList>
            <person name="Tanaka Y."/>
            <person name="Funane K."/>
            <person name="Hosaka T."/>
            <person name="Shiwa Y."/>
            <person name="Fujita N."/>
            <person name="Miyazaki T."/>
            <person name="Yoshikawa H."/>
            <person name="Murakami K."/>
            <person name="Kasahara K."/>
            <person name="Inaoka T."/>
            <person name="Hiraga Y."/>
            <person name="Ochi K."/>
        </authorList>
    </citation>
    <scope>NUCLEOTIDE SEQUENCE [LARGE SCALE GENOMIC DNA]</scope>
    <source>
        <strain evidence="2 3">T-3040</strain>
    </source>
</reference>
<organism evidence="2 3">
    <name type="scientific">Paenibacillus agaridevorans</name>
    <dbReference type="NCBI Taxonomy" id="171404"/>
    <lineage>
        <taxon>Bacteria</taxon>
        <taxon>Bacillati</taxon>
        <taxon>Bacillota</taxon>
        <taxon>Bacilli</taxon>
        <taxon>Bacillales</taxon>
        <taxon>Paenibacillaceae</taxon>
        <taxon>Paenibacillus</taxon>
    </lineage>
</organism>
<dbReference type="AlphaFoldDB" id="A0A2R5EWK7"/>
<keyword evidence="3" id="KW-1185">Reference proteome</keyword>
<dbReference type="Proteomes" id="UP000245202">
    <property type="component" value="Unassembled WGS sequence"/>
</dbReference>
<evidence type="ECO:0000313" key="3">
    <source>
        <dbReference type="Proteomes" id="UP000245202"/>
    </source>
</evidence>
<feature type="compositionally biased region" description="Basic and acidic residues" evidence="1">
    <location>
        <begin position="19"/>
        <end position="38"/>
    </location>
</feature>
<gene>
    <name evidence="2" type="ORF">PAT3040_05243</name>
</gene>
<dbReference type="EMBL" id="BDQX01000327">
    <property type="protein sequence ID" value="GBG10505.1"/>
    <property type="molecule type" value="Genomic_DNA"/>
</dbReference>
<evidence type="ECO:0000256" key="1">
    <source>
        <dbReference type="SAM" id="MobiDB-lite"/>
    </source>
</evidence>
<sequence length="396" mass="43738">MYAYTGGREFAEAEVPAELEAKREKAEQRQVQKAKAEAEGASGEAAKPRKVNKSALAKKIAAQLEGLDLLEKLVNALIRSGLATVDKKGIKHIREQVTALGNHYLPGAQTELRKLALLLEEAEGREASFGEAVEQLALIHALIRKGRPYLAAKQADPDLKPDTESAIEEWLGHAWQLAELQEHGLVQTGTELIQLSFISYDDAARQEFVDAGYWLELEGGAIHRTMNYRPYKAAKHMKEEDSFFEVATVGQLYVYPGTVNRRVRFDGVTSAPALESHLAKARETAEPLLSDAVKRVKNELKNPLGNKQPVLLAAVESLRETENGEIVIFDRSGGMLQLGDVPKYGRGTTELLRLLPKEKMEGAAVLLLFAHLPESGRLIAQPLSIIHDAGIIRLWY</sequence>
<name>A0A2R5EWK7_9BACL</name>
<feature type="region of interest" description="Disordered" evidence="1">
    <location>
        <begin position="15"/>
        <end position="48"/>
    </location>
</feature>
<accession>A0A2R5EWK7</accession>
<proteinExistence type="predicted"/>